<dbReference type="AlphaFoldDB" id="A0A1Y5R8S2"/>
<dbReference type="Gene3D" id="2.30.30.40">
    <property type="entry name" value="SH3 Domains"/>
    <property type="match status" value="1"/>
</dbReference>
<dbReference type="RefSeq" id="WP_085852138.1">
    <property type="nucleotide sequence ID" value="NZ_FOPF01000001.1"/>
</dbReference>
<dbReference type="OrthoDB" id="3291462at2"/>
<dbReference type="Pfam" id="PF01584">
    <property type="entry name" value="CheW"/>
    <property type="match status" value="1"/>
</dbReference>
<keyword evidence="3" id="KW-1185">Reference proteome</keyword>
<dbReference type="InterPro" id="IPR036061">
    <property type="entry name" value="CheW-like_dom_sf"/>
</dbReference>
<dbReference type="Proteomes" id="UP000193870">
    <property type="component" value="Unassembled WGS sequence"/>
</dbReference>
<dbReference type="PANTHER" id="PTHR22617:SF23">
    <property type="entry name" value="CHEMOTAXIS PROTEIN CHEW"/>
    <property type="match status" value="1"/>
</dbReference>
<dbReference type="EMBL" id="FWFV01000001">
    <property type="protein sequence ID" value="SLN11062.1"/>
    <property type="molecule type" value="Genomic_DNA"/>
</dbReference>
<dbReference type="GO" id="GO:0006935">
    <property type="term" value="P:chemotaxis"/>
    <property type="evidence" value="ECO:0007669"/>
    <property type="project" value="InterPro"/>
</dbReference>
<gene>
    <name evidence="2" type="primary">cheW_1</name>
    <name evidence="2" type="ORF">PAM7066_00074</name>
</gene>
<dbReference type="InterPro" id="IPR039315">
    <property type="entry name" value="CheW"/>
</dbReference>
<dbReference type="PROSITE" id="PS50851">
    <property type="entry name" value="CHEW"/>
    <property type="match status" value="1"/>
</dbReference>
<accession>A0A1Y5R8S2</accession>
<feature type="domain" description="CheW-like" evidence="1">
    <location>
        <begin position="19"/>
        <end position="164"/>
    </location>
</feature>
<evidence type="ECO:0000259" key="1">
    <source>
        <dbReference type="PROSITE" id="PS50851"/>
    </source>
</evidence>
<sequence>MFEEDVYDAASEQEEDDLSSTYLTLDLAGQMLGIEVRYVREILDRQRITLLPNAPMEVLGVVDVRGLSVPILDIKSKLAMSGGDTGADARIVVLELVIDGETCTLGIEADRVRNVEQIGRDAIEPIPSRGLRGWDARVLEGLYRRDTDLVVLINLGRLLGDTGADLDLSAGAGFF</sequence>
<dbReference type="InterPro" id="IPR002545">
    <property type="entry name" value="CheW-lke_dom"/>
</dbReference>
<protein>
    <submittedName>
        <fullName evidence="2">Chemotaxis protein CheW</fullName>
    </submittedName>
</protein>
<proteinExistence type="predicted"/>
<dbReference type="GO" id="GO:0007165">
    <property type="term" value="P:signal transduction"/>
    <property type="evidence" value="ECO:0007669"/>
    <property type="project" value="InterPro"/>
</dbReference>
<dbReference type="GO" id="GO:0005829">
    <property type="term" value="C:cytosol"/>
    <property type="evidence" value="ECO:0007669"/>
    <property type="project" value="TreeGrafter"/>
</dbReference>
<name>A0A1Y5R8S2_9RHOB</name>
<reference evidence="2 3" key="1">
    <citation type="submission" date="2017-03" db="EMBL/GenBank/DDBJ databases">
        <authorList>
            <person name="Afonso C.L."/>
            <person name="Miller P.J."/>
            <person name="Scott M.A."/>
            <person name="Spackman E."/>
            <person name="Goraichik I."/>
            <person name="Dimitrov K.M."/>
            <person name="Suarez D.L."/>
            <person name="Swayne D.E."/>
        </authorList>
    </citation>
    <scope>NUCLEOTIDE SEQUENCE [LARGE SCALE GENOMIC DNA]</scope>
    <source>
        <strain evidence="2 3">CECT 7066</strain>
    </source>
</reference>
<evidence type="ECO:0000313" key="3">
    <source>
        <dbReference type="Proteomes" id="UP000193870"/>
    </source>
</evidence>
<dbReference type="SMART" id="SM00260">
    <property type="entry name" value="CheW"/>
    <property type="match status" value="1"/>
</dbReference>
<dbReference type="SUPFAM" id="SSF50341">
    <property type="entry name" value="CheW-like"/>
    <property type="match status" value="1"/>
</dbReference>
<organism evidence="2 3">
    <name type="scientific">Palleronia marisminoris</name>
    <dbReference type="NCBI Taxonomy" id="315423"/>
    <lineage>
        <taxon>Bacteria</taxon>
        <taxon>Pseudomonadati</taxon>
        <taxon>Pseudomonadota</taxon>
        <taxon>Alphaproteobacteria</taxon>
        <taxon>Rhodobacterales</taxon>
        <taxon>Roseobacteraceae</taxon>
        <taxon>Palleronia</taxon>
    </lineage>
</organism>
<dbReference type="Gene3D" id="2.40.50.180">
    <property type="entry name" value="CheA-289, Domain 4"/>
    <property type="match status" value="1"/>
</dbReference>
<evidence type="ECO:0000313" key="2">
    <source>
        <dbReference type="EMBL" id="SLN11062.1"/>
    </source>
</evidence>
<dbReference type="STRING" id="315423.SAMN04488020_10172"/>
<dbReference type="PANTHER" id="PTHR22617">
    <property type="entry name" value="CHEMOTAXIS SENSOR HISTIDINE KINASE-RELATED"/>
    <property type="match status" value="1"/>
</dbReference>